<name>A0A9Q5CWJ5_CLOBE</name>
<feature type="transmembrane region" description="Helical" evidence="1">
    <location>
        <begin position="140"/>
        <end position="159"/>
    </location>
</feature>
<keyword evidence="1" id="KW-0812">Transmembrane</keyword>
<dbReference type="EMBL" id="JABSXK010000001">
    <property type="protein sequence ID" value="NRV10309.1"/>
    <property type="molecule type" value="Genomic_DNA"/>
</dbReference>
<dbReference type="Proteomes" id="UP000821656">
    <property type="component" value="Unassembled WGS sequence"/>
</dbReference>
<proteinExistence type="predicted"/>
<keyword evidence="1" id="KW-1133">Transmembrane helix</keyword>
<protein>
    <submittedName>
        <fullName evidence="2">Uncharacterized protein</fullName>
    </submittedName>
</protein>
<accession>A0A9Q5CWJ5</accession>
<organism evidence="2 3">
    <name type="scientific">Clostridium beijerinckii</name>
    <name type="common">Clostridium MP</name>
    <dbReference type="NCBI Taxonomy" id="1520"/>
    <lineage>
        <taxon>Bacteria</taxon>
        <taxon>Bacillati</taxon>
        <taxon>Bacillota</taxon>
        <taxon>Clostridia</taxon>
        <taxon>Eubacteriales</taxon>
        <taxon>Clostridiaceae</taxon>
        <taxon>Clostridium</taxon>
    </lineage>
</organism>
<gene>
    <name evidence="2" type="ORF">DFH45_003272</name>
</gene>
<evidence type="ECO:0000313" key="3">
    <source>
        <dbReference type="Proteomes" id="UP000821656"/>
    </source>
</evidence>
<feature type="transmembrane region" description="Helical" evidence="1">
    <location>
        <begin position="50"/>
        <end position="73"/>
    </location>
</feature>
<comment type="caution">
    <text evidence="2">The sequence shown here is derived from an EMBL/GenBank/DDBJ whole genome shotgun (WGS) entry which is preliminary data.</text>
</comment>
<reference evidence="2" key="1">
    <citation type="submission" date="2020-05" db="EMBL/GenBank/DDBJ databases">
        <title>Genomic insights into acetone-butanol-ethanol (ABE) fermentation by sequencing solventogenic clostridia strains.</title>
        <authorList>
            <person name="Brown S."/>
        </authorList>
    </citation>
    <scope>NUCLEOTIDE SEQUENCE</scope>
    <source>
        <strain evidence="2">DJ126</strain>
    </source>
</reference>
<keyword evidence="1" id="KW-0472">Membrane</keyword>
<evidence type="ECO:0000256" key="1">
    <source>
        <dbReference type="SAM" id="Phobius"/>
    </source>
</evidence>
<evidence type="ECO:0000313" key="2">
    <source>
        <dbReference type="EMBL" id="NRV10309.1"/>
    </source>
</evidence>
<feature type="transmembrane region" description="Helical" evidence="1">
    <location>
        <begin position="20"/>
        <end position="38"/>
    </location>
</feature>
<sequence>MKFLSYLRVELKRIFHSKIVYLVMILTIFSPMAGYKLYNDGMLDETITGHFIGNPTVAGALIGGILFAMLTFLKFDQGRKYKTEILLSSIVSPLALNAVRLIVIEVSAIIAVSIEAVFYYPYTVMKMGRVFDGYTYWNSFFLLILPSVMLSILAASALYQIFQRVDLSAAVFIVLVLPSSHRLQQLMRSSRYIDFIAV</sequence>
<dbReference type="AlphaFoldDB" id="A0A9Q5CWJ5"/>
<feature type="transmembrane region" description="Helical" evidence="1">
    <location>
        <begin position="94"/>
        <end position="120"/>
    </location>
</feature>